<keyword evidence="3" id="KW-1185">Reference proteome</keyword>
<gene>
    <name evidence="2" type="ORF">FA09DRAFT_330584</name>
</gene>
<feature type="region of interest" description="Disordered" evidence="1">
    <location>
        <begin position="1"/>
        <end position="192"/>
    </location>
</feature>
<proteinExistence type="predicted"/>
<accession>A0A316Z902</accession>
<dbReference type="AlphaFoldDB" id="A0A316Z902"/>
<evidence type="ECO:0000313" key="3">
    <source>
        <dbReference type="Proteomes" id="UP000245946"/>
    </source>
</evidence>
<name>A0A316Z902_9BASI</name>
<feature type="compositionally biased region" description="Low complexity" evidence="1">
    <location>
        <begin position="25"/>
        <end position="38"/>
    </location>
</feature>
<dbReference type="Proteomes" id="UP000245946">
    <property type="component" value="Unassembled WGS sequence"/>
</dbReference>
<evidence type="ECO:0000256" key="1">
    <source>
        <dbReference type="SAM" id="MobiDB-lite"/>
    </source>
</evidence>
<feature type="compositionally biased region" description="Basic and acidic residues" evidence="1">
    <location>
        <begin position="1"/>
        <end position="21"/>
    </location>
</feature>
<dbReference type="GeneID" id="37270206"/>
<reference evidence="2 3" key="1">
    <citation type="journal article" date="2018" name="Mol. Biol. Evol.">
        <title>Broad Genomic Sampling Reveals a Smut Pathogenic Ancestry of the Fungal Clade Ustilaginomycotina.</title>
        <authorList>
            <person name="Kijpornyongpan T."/>
            <person name="Mondo S.J."/>
            <person name="Barry K."/>
            <person name="Sandor L."/>
            <person name="Lee J."/>
            <person name="Lipzen A."/>
            <person name="Pangilinan J."/>
            <person name="LaButti K."/>
            <person name="Hainaut M."/>
            <person name="Henrissat B."/>
            <person name="Grigoriev I.V."/>
            <person name="Spatafora J.W."/>
            <person name="Aime M.C."/>
        </authorList>
    </citation>
    <scope>NUCLEOTIDE SEQUENCE [LARGE SCALE GENOMIC DNA]</scope>
    <source>
        <strain evidence="2 3">MCA 4186</strain>
    </source>
</reference>
<dbReference type="EMBL" id="KZ819295">
    <property type="protein sequence ID" value="PWN97422.1"/>
    <property type="molecule type" value="Genomic_DNA"/>
</dbReference>
<feature type="compositionally biased region" description="Low complexity" evidence="1">
    <location>
        <begin position="53"/>
        <end position="64"/>
    </location>
</feature>
<feature type="compositionally biased region" description="Basic and acidic residues" evidence="1">
    <location>
        <begin position="66"/>
        <end position="79"/>
    </location>
</feature>
<evidence type="ECO:0000313" key="2">
    <source>
        <dbReference type="EMBL" id="PWN97422.1"/>
    </source>
</evidence>
<feature type="compositionally biased region" description="Polar residues" evidence="1">
    <location>
        <begin position="117"/>
        <end position="130"/>
    </location>
</feature>
<protein>
    <submittedName>
        <fullName evidence="2">Uncharacterized protein</fullName>
    </submittedName>
</protein>
<sequence>MPAKRISHEEVPDDNHGEGCSRDVLSASPAAPSALPPAYGGDMFEKSEKVEDSSGMTGKTGSGKQPEARLSSEKEKEKAVVVPRVADSGAVASAQPQLYGSSALASSSSRPPPSAAQEKQQQIPQTQRSAATLPAPRPRDPYKPDGPPSVKEAVYVLGEGDEEQYATPRASFHSRRHHGKQTDADGKRKGWAGRLLERIGRLFGKKKGKGRAR</sequence>
<organism evidence="2 3">
    <name type="scientific">Tilletiopsis washingtonensis</name>
    <dbReference type="NCBI Taxonomy" id="58919"/>
    <lineage>
        <taxon>Eukaryota</taxon>
        <taxon>Fungi</taxon>
        <taxon>Dikarya</taxon>
        <taxon>Basidiomycota</taxon>
        <taxon>Ustilaginomycotina</taxon>
        <taxon>Exobasidiomycetes</taxon>
        <taxon>Entylomatales</taxon>
        <taxon>Entylomatales incertae sedis</taxon>
        <taxon>Tilletiopsis</taxon>
    </lineage>
</organism>
<feature type="compositionally biased region" description="Basic and acidic residues" evidence="1">
    <location>
        <begin position="43"/>
        <end position="52"/>
    </location>
</feature>
<dbReference type="RefSeq" id="XP_025597701.1">
    <property type="nucleotide sequence ID" value="XM_025742662.1"/>
</dbReference>